<accession>X1AI74</accession>
<gene>
    <name evidence="2" type="ORF">S01H4_09877</name>
</gene>
<protein>
    <recommendedName>
        <fullName evidence="1">Methyltransferase type 11 domain-containing protein</fullName>
    </recommendedName>
</protein>
<dbReference type="Gene3D" id="3.40.50.150">
    <property type="entry name" value="Vaccinia Virus protein VP39"/>
    <property type="match status" value="1"/>
</dbReference>
<comment type="caution">
    <text evidence="2">The sequence shown here is derived from an EMBL/GenBank/DDBJ whole genome shotgun (WGS) entry which is preliminary data.</text>
</comment>
<dbReference type="Pfam" id="PF08241">
    <property type="entry name" value="Methyltransf_11"/>
    <property type="match status" value="1"/>
</dbReference>
<dbReference type="AlphaFoldDB" id="X1AI74"/>
<feature type="non-terminal residue" evidence="2">
    <location>
        <position position="234"/>
    </location>
</feature>
<evidence type="ECO:0000313" key="2">
    <source>
        <dbReference type="EMBL" id="GAG59711.1"/>
    </source>
</evidence>
<reference evidence="2" key="1">
    <citation type="journal article" date="2014" name="Front. Microbiol.">
        <title>High frequency of phylogenetically diverse reductive dehalogenase-homologous genes in deep subseafloor sedimentary metagenomes.</title>
        <authorList>
            <person name="Kawai M."/>
            <person name="Futagami T."/>
            <person name="Toyoda A."/>
            <person name="Takaki Y."/>
            <person name="Nishi S."/>
            <person name="Hori S."/>
            <person name="Arai W."/>
            <person name="Tsubouchi T."/>
            <person name="Morono Y."/>
            <person name="Uchiyama I."/>
            <person name="Ito T."/>
            <person name="Fujiyama A."/>
            <person name="Inagaki F."/>
            <person name="Takami H."/>
        </authorList>
    </citation>
    <scope>NUCLEOTIDE SEQUENCE</scope>
    <source>
        <strain evidence="2">Expedition CK06-06</strain>
    </source>
</reference>
<dbReference type="EMBL" id="BART01003667">
    <property type="protein sequence ID" value="GAG59711.1"/>
    <property type="molecule type" value="Genomic_DNA"/>
</dbReference>
<proteinExistence type="predicted"/>
<name>X1AI74_9ZZZZ</name>
<dbReference type="SUPFAM" id="SSF53335">
    <property type="entry name" value="S-adenosyl-L-methionine-dependent methyltransferases"/>
    <property type="match status" value="1"/>
</dbReference>
<sequence length="234" mass="27142">MNKKYYNANKELWDEFARLHYETESEDYSVKSFLEGQTTLKSYELKEMGNVKGKSLLHLQCHFGLDTLSWAREGAIVTGIDISSEGIRLAKLLAKQAKLEANFIESNLYELPKVLFEKFDIVYTSIGVLCWLNDLNEWGKIIANFLKPGGFFYIAEIHPLSRVFDNETKDIRDLQVYYNYFHDPKPMEFVADGTYASVGTKFEPKKQYEWAHSISDIINSLIEAGLRIEFLNEY</sequence>
<dbReference type="PANTHER" id="PTHR43861">
    <property type="entry name" value="TRANS-ACONITATE 2-METHYLTRANSFERASE-RELATED"/>
    <property type="match status" value="1"/>
</dbReference>
<dbReference type="CDD" id="cd02440">
    <property type="entry name" value="AdoMet_MTases"/>
    <property type="match status" value="1"/>
</dbReference>
<evidence type="ECO:0000259" key="1">
    <source>
        <dbReference type="Pfam" id="PF08241"/>
    </source>
</evidence>
<dbReference type="PANTHER" id="PTHR43861:SF1">
    <property type="entry name" value="TRANS-ACONITATE 2-METHYLTRANSFERASE"/>
    <property type="match status" value="1"/>
</dbReference>
<dbReference type="GO" id="GO:0008757">
    <property type="term" value="F:S-adenosylmethionine-dependent methyltransferase activity"/>
    <property type="evidence" value="ECO:0007669"/>
    <property type="project" value="InterPro"/>
</dbReference>
<dbReference type="InterPro" id="IPR013216">
    <property type="entry name" value="Methyltransf_11"/>
</dbReference>
<feature type="domain" description="Methyltransferase type 11" evidence="1">
    <location>
        <begin position="58"/>
        <end position="154"/>
    </location>
</feature>
<dbReference type="InterPro" id="IPR029063">
    <property type="entry name" value="SAM-dependent_MTases_sf"/>
</dbReference>
<organism evidence="2">
    <name type="scientific">marine sediment metagenome</name>
    <dbReference type="NCBI Taxonomy" id="412755"/>
    <lineage>
        <taxon>unclassified sequences</taxon>
        <taxon>metagenomes</taxon>
        <taxon>ecological metagenomes</taxon>
    </lineage>
</organism>